<evidence type="ECO:0000256" key="1">
    <source>
        <dbReference type="ARBA" id="ARBA00001917"/>
    </source>
</evidence>
<dbReference type="PANTHER" id="PTHR30543">
    <property type="entry name" value="CHROMATE REDUCTASE"/>
    <property type="match status" value="1"/>
</dbReference>
<dbReference type="EMBL" id="JAEVLS010000001">
    <property type="protein sequence ID" value="MBM0103232.1"/>
    <property type="molecule type" value="Genomic_DNA"/>
</dbReference>
<proteinExistence type="predicted"/>
<dbReference type="PANTHER" id="PTHR30543:SF21">
    <property type="entry name" value="NAD(P)H-DEPENDENT FMN REDUCTASE LOT6"/>
    <property type="match status" value="1"/>
</dbReference>
<name>A0ABS1WQH6_9GAMM</name>
<feature type="domain" description="NADPH-dependent FMN reductase-like" evidence="3">
    <location>
        <begin position="15"/>
        <end position="161"/>
    </location>
</feature>
<dbReference type="Pfam" id="PF03358">
    <property type="entry name" value="FMN_red"/>
    <property type="match status" value="1"/>
</dbReference>
<dbReference type="InterPro" id="IPR005025">
    <property type="entry name" value="FMN_Rdtase-like_dom"/>
</dbReference>
<dbReference type="Gene3D" id="3.40.50.360">
    <property type="match status" value="1"/>
</dbReference>
<keyword evidence="5" id="KW-1185">Reference proteome</keyword>
<comment type="caution">
    <text evidence="4">The sequence shown here is derived from an EMBL/GenBank/DDBJ whole genome shotgun (WGS) entry which is preliminary data.</text>
</comment>
<gene>
    <name evidence="4" type="ORF">JM946_00670</name>
</gene>
<dbReference type="InterPro" id="IPR050712">
    <property type="entry name" value="NAD(P)H-dep_reductase"/>
</dbReference>
<reference evidence="4 5" key="1">
    <citation type="journal article" date="2021" name="Int. J. Syst. Evol. Microbiol.">
        <title>Steroidobacter gossypii sp. nov., isolated from soil of cotton cropping field.</title>
        <authorList>
            <person name="Huang R."/>
            <person name="Yang S."/>
            <person name="Zhen C."/>
            <person name="Liu W."/>
        </authorList>
    </citation>
    <scope>NUCLEOTIDE SEQUENCE [LARGE SCALE GENOMIC DNA]</scope>
    <source>
        <strain evidence="4 5">S1-65</strain>
    </source>
</reference>
<dbReference type="Proteomes" id="UP000661077">
    <property type="component" value="Unassembled WGS sequence"/>
</dbReference>
<organism evidence="4 5">
    <name type="scientific">Steroidobacter gossypii</name>
    <dbReference type="NCBI Taxonomy" id="2805490"/>
    <lineage>
        <taxon>Bacteria</taxon>
        <taxon>Pseudomonadati</taxon>
        <taxon>Pseudomonadota</taxon>
        <taxon>Gammaproteobacteria</taxon>
        <taxon>Steroidobacterales</taxon>
        <taxon>Steroidobacteraceae</taxon>
        <taxon>Steroidobacter</taxon>
    </lineage>
</organism>
<evidence type="ECO:0000313" key="5">
    <source>
        <dbReference type="Proteomes" id="UP000661077"/>
    </source>
</evidence>
<accession>A0ABS1WQH6</accession>
<dbReference type="InterPro" id="IPR029039">
    <property type="entry name" value="Flavoprotein-like_sf"/>
</dbReference>
<comment type="cofactor">
    <cofactor evidence="1">
        <name>FMN</name>
        <dbReference type="ChEBI" id="CHEBI:58210"/>
    </cofactor>
</comment>
<sequence length="202" mass="21346">MKGPIPFVDASEGDVLAIAGSLRRDSFNRWLLNAAAGCAPDGMRLQIYDQLAALPMFDEDRESAALAAGPVRDLRDQVASASALLIATAEYNQSMPGVLKNAIDWLSRPAPDEVLVGKPVALIGASAGRWGTRLAQAALRQVLFATESLVLTGPALYLANAAAAFDADGKLVDPAAQASLRRVLLGLRKLIEDRARSEAPGR</sequence>
<dbReference type="RefSeq" id="WP_203165217.1">
    <property type="nucleotide sequence ID" value="NZ_JAEVLS010000001.1"/>
</dbReference>
<keyword evidence="2" id="KW-0285">Flavoprotein</keyword>
<evidence type="ECO:0000313" key="4">
    <source>
        <dbReference type="EMBL" id="MBM0103232.1"/>
    </source>
</evidence>
<evidence type="ECO:0000259" key="3">
    <source>
        <dbReference type="Pfam" id="PF03358"/>
    </source>
</evidence>
<keyword evidence="2" id="KW-0288">FMN</keyword>
<protein>
    <submittedName>
        <fullName evidence="4">NAD(P)H-dependent oxidoreductase</fullName>
    </submittedName>
</protein>
<evidence type="ECO:0000256" key="2">
    <source>
        <dbReference type="ARBA" id="ARBA00022643"/>
    </source>
</evidence>
<dbReference type="SUPFAM" id="SSF52218">
    <property type="entry name" value="Flavoproteins"/>
    <property type="match status" value="1"/>
</dbReference>